<keyword evidence="3" id="KW-0963">Cytoplasm</keyword>
<evidence type="ECO:0000256" key="1">
    <source>
        <dbReference type="ARBA" id="ARBA00022679"/>
    </source>
</evidence>
<feature type="binding site" evidence="3 4">
    <location>
        <position position="135"/>
    </location>
    <ligand>
        <name>Zn(2+)</name>
        <dbReference type="ChEBI" id="CHEBI:29105"/>
    </ligand>
</feature>
<dbReference type="Gene3D" id="3.30.1600.10">
    <property type="entry name" value="SIR2/SIRT2 'Small Domain"/>
    <property type="match status" value="1"/>
</dbReference>
<dbReference type="RefSeq" id="WP_188365220.1">
    <property type="nucleotide sequence ID" value="NZ_BAABJF010000001.1"/>
</dbReference>
<name>A0A917CSL6_9GAMM</name>
<dbReference type="InterPro" id="IPR003000">
    <property type="entry name" value="Sirtuin"/>
</dbReference>
<feature type="domain" description="Deacetylase sirtuin-type" evidence="5">
    <location>
        <begin position="1"/>
        <end position="233"/>
    </location>
</feature>
<feature type="binding site" evidence="3 4">
    <location>
        <position position="116"/>
    </location>
    <ligand>
        <name>Zn(2+)</name>
        <dbReference type="ChEBI" id="CHEBI:29105"/>
    </ligand>
</feature>
<keyword evidence="3 4" id="KW-0479">Metal-binding</keyword>
<feature type="binding site" evidence="3">
    <location>
        <position position="218"/>
    </location>
    <ligand>
        <name>NAD(+)</name>
        <dbReference type="ChEBI" id="CHEBI:57540"/>
    </ligand>
</feature>
<comment type="cofactor">
    <cofactor evidence="3">
        <name>Zn(2+)</name>
        <dbReference type="ChEBI" id="CHEBI:29105"/>
    </cofactor>
    <text evidence="3">Binds 1 zinc ion per subunit.</text>
</comment>
<comment type="domain">
    <text evidence="3">2 residues (Tyr-56 and Arg-59) present in a large hydrophobic pocket are probably involved in substrate specificity. They are important for desuccinylation activity, but dispensable for deacetylation activity.</text>
</comment>
<dbReference type="Gene3D" id="3.40.50.1220">
    <property type="entry name" value="TPP-binding domain"/>
    <property type="match status" value="1"/>
</dbReference>
<evidence type="ECO:0000256" key="3">
    <source>
        <dbReference type="HAMAP-Rule" id="MF_01121"/>
    </source>
</evidence>
<dbReference type="GO" id="GO:0070403">
    <property type="term" value="F:NAD+ binding"/>
    <property type="evidence" value="ECO:0007669"/>
    <property type="project" value="UniProtKB-UniRule"/>
</dbReference>
<feature type="binding site" evidence="3">
    <location>
        <begin position="90"/>
        <end position="93"/>
    </location>
    <ligand>
        <name>NAD(+)</name>
        <dbReference type="ChEBI" id="CHEBI:57540"/>
    </ligand>
</feature>
<evidence type="ECO:0000313" key="6">
    <source>
        <dbReference type="EMBL" id="GGF95577.1"/>
    </source>
</evidence>
<dbReference type="HAMAP" id="MF_01121">
    <property type="entry name" value="Sirtuin_ClassIII"/>
    <property type="match status" value="1"/>
</dbReference>
<dbReference type="PANTHER" id="PTHR11085:SF4">
    <property type="entry name" value="NAD-DEPENDENT PROTEIN DEACYLASE"/>
    <property type="match status" value="1"/>
</dbReference>
<dbReference type="GO" id="GO:0036054">
    <property type="term" value="F:protein-malonyllysine demalonylase activity"/>
    <property type="evidence" value="ECO:0007669"/>
    <property type="project" value="InterPro"/>
</dbReference>
<organism evidence="6 7">
    <name type="scientific">Marinicella pacifica</name>
    <dbReference type="NCBI Taxonomy" id="1171543"/>
    <lineage>
        <taxon>Bacteria</taxon>
        <taxon>Pseudomonadati</taxon>
        <taxon>Pseudomonadota</taxon>
        <taxon>Gammaproteobacteria</taxon>
        <taxon>Lysobacterales</taxon>
        <taxon>Marinicellaceae</taxon>
        <taxon>Marinicella</taxon>
    </lineage>
</organism>
<comment type="caution">
    <text evidence="6">The sequence shown here is derived from an EMBL/GenBank/DDBJ whole genome shotgun (WGS) entry which is preliminary data.</text>
</comment>
<comment type="subcellular location">
    <subcellularLocation>
        <location evidence="3">Cytoplasm</location>
    </subcellularLocation>
</comment>
<comment type="similarity">
    <text evidence="3">Belongs to the sirtuin family. Class III subfamily.</text>
</comment>
<keyword evidence="1" id="KW-0808">Transferase</keyword>
<dbReference type="AlphaFoldDB" id="A0A917CSL6"/>
<feature type="binding site" evidence="3 4">
    <location>
        <position position="138"/>
    </location>
    <ligand>
        <name>Zn(2+)</name>
        <dbReference type="ChEBI" id="CHEBI:29105"/>
    </ligand>
</feature>
<sequence length="234" mass="26309">MNQYQKIVVLTGAGISADSGLATFRDNDGLWENHRIEEVATPEAFDRYPSRVHRFYNARRAAAAQAEPNAAHRCLARVEQQIDEFVLISQNVDDLHRRAGSQRLLSMHGQLNRFRCVQCHQVGSVNHDLAVHDACPQCKKTGCLRPHIVWFGEMPLFMDDIMTYLMACDLFVAIGTSGTVYPAAGFVEIAKRHQAHTVMLNLDGTDNLLFDKVITGQASEVVPAYFYEQLGFNR</sequence>
<keyword evidence="7" id="KW-1185">Reference proteome</keyword>
<dbReference type="GO" id="GO:0005737">
    <property type="term" value="C:cytoplasm"/>
    <property type="evidence" value="ECO:0007669"/>
    <property type="project" value="UniProtKB-SubCell"/>
</dbReference>
<dbReference type="EC" id="2.3.1.286" evidence="3"/>
<comment type="caution">
    <text evidence="3">Lacks conserved residue(s) required for the propagation of feature annotation.</text>
</comment>
<dbReference type="Proteomes" id="UP000605253">
    <property type="component" value="Unassembled WGS sequence"/>
</dbReference>
<reference evidence="6" key="1">
    <citation type="journal article" date="2014" name="Int. J. Syst. Evol. Microbiol.">
        <title>Complete genome sequence of Corynebacterium casei LMG S-19264T (=DSM 44701T), isolated from a smear-ripened cheese.</title>
        <authorList>
            <consortium name="US DOE Joint Genome Institute (JGI-PGF)"/>
            <person name="Walter F."/>
            <person name="Albersmeier A."/>
            <person name="Kalinowski J."/>
            <person name="Ruckert C."/>
        </authorList>
    </citation>
    <scope>NUCLEOTIDE SEQUENCE</scope>
    <source>
        <strain evidence="6">CGMCC 1.12181</strain>
    </source>
</reference>
<reference evidence="6" key="2">
    <citation type="submission" date="2020-09" db="EMBL/GenBank/DDBJ databases">
        <authorList>
            <person name="Sun Q."/>
            <person name="Zhou Y."/>
        </authorList>
    </citation>
    <scope>NUCLEOTIDE SEQUENCE</scope>
    <source>
        <strain evidence="6">CGMCC 1.12181</strain>
    </source>
</reference>
<dbReference type="EMBL" id="BMEO01000006">
    <property type="protein sequence ID" value="GGF95577.1"/>
    <property type="molecule type" value="Genomic_DNA"/>
</dbReference>
<feature type="binding site" evidence="3">
    <location>
        <begin position="175"/>
        <end position="177"/>
    </location>
    <ligand>
        <name>NAD(+)</name>
        <dbReference type="ChEBI" id="CHEBI:57540"/>
    </ligand>
</feature>
<dbReference type="InterPro" id="IPR029035">
    <property type="entry name" value="DHS-like_NAD/FAD-binding_dom"/>
</dbReference>
<feature type="binding site" evidence="3 4">
    <location>
        <position position="119"/>
    </location>
    <ligand>
        <name>Zn(2+)</name>
        <dbReference type="ChEBI" id="CHEBI:29105"/>
    </ligand>
</feature>
<dbReference type="GO" id="GO:0017136">
    <property type="term" value="F:histone deacetylase activity, NAD-dependent"/>
    <property type="evidence" value="ECO:0007669"/>
    <property type="project" value="TreeGrafter"/>
</dbReference>
<comment type="catalytic activity">
    <reaction evidence="3">
        <text>N(6)-succinyl-L-lysyl-[protein] + NAD(+) + H2O = 2''-O-succinyl-ADP-D-ribose + nicotinamide + L-lysyl-[protein]</text>
        <dbReference type="Rhea" id="RHEA:47668"/>
        <dbReference type="Rhea" id="RHEA-COMP:9752"/>
        <dbReference type="Rhea" id="RHEA-COMP:11877"/>
        <dbReference type="ChEBI" id="CHEBI:15377"/>
        <dbReference type="ChEBI" id="CHEBI:17154"/>
        <dbReference type="ChEBI" id="CHEBI:29969"/>
        <dbReference type="ChEBI" id="CHEBI:57540"/>
        <dbReference type="ChEBI" id="CHEBI:87830"/>
        <dbReference type="ChEBI" id="CHEBI:87832"/>
    </reaction>
</comment>
<feature type="active site" description="Proton acceptor" evidence="3 4">
    <location>
        <position position="108"/>
    </location>
</feature>
<feature type="binding site" evidence="3">
    <location>
        <position position="56"/>
    </location>
    <ligand>
        <name>substrate</name>
    </ligand>
</feature>
<comment type="catalytic activity">
    <reaction evidence="3">
        <text>N(6)-acetyl-L-lysyl-[protein] + NAD(+) + H2O = 2''-O-acetyl-ADP-D-ribose + nicotinamide + L-lysyl-[protein]</text>
        <dbReference type="Rhea" id="RHEA:43636"/>
        <dbReference type="Rhea" id="RHEA-COMP:9752"/>
        <dbReference type="Rhea" id="RHEA-COMP:10731"/>
        <dbReference type="ChEBI" id="CHEBI:15377"/>
        <dbReference type="ChEBI" id="CHEBI:17154"/>
        <dbReference type="ChEBI" id="CHEBI:29969"/>
        <dbReference type="ChEBI" id="CHEBI:57540"/>
        <dbReference type="ChEBI" id="CHEBI:61930"/>
        <dbReference type="ChEBI" id="CHEBI:83767"/>
        <dbReference type="EC" id="2.3.1.286"/>
    </reaction>
</comment>
<evidence type="ECO:0000313" key="7">
    <source>
        <dbReference type="Proteomes" id="UP000605253"/>
    </source>
</evidence>
<dbReference type="GO" id="GO:0008270">
    <property type="term" value="F:zinc ion binding"/>
    <property type="evidence" value="ECO:0007669"/>
    <property type="project" value="UniProtKB-UniRule"/>
</dbReference>
<evidence type="ECO:0000259" key="5">
    <source>
        <dbReference type="PROSITE" id="PS50305"/>
    </source>
</evidence>
<dbReference type="InterPro" id="IPR026590">
    <property type="entry name" value="Ssirtuin_cat_dom"/>
</dbReference>
<dbReference type="InterPro" id="IPR027546">
    <property type="entry name" value="Sirtuin_class_III"/>
</dbReference>
<gene>
    <name evidence="3 6" type="primary">cobB</name>
    <name evidence="6" type="ORF">GCM10011365_16150</name>
</gene>
<dbReference type="SUPFAM" id="SSF52467">
    <property type="entry name" value="DHS-like NAD/FAD-binding domain"/>
    <property type="match status" value="1"/>
</dbReference>
<feature type="binding site" evidence="3">
    <location>
        <begin position="12"/>
        <end position="31"/>
    </location>
    <ligand>
        <name>NAD(+)</name>
        <dbReference type="ChEBI" id="CHEBI:57540"/>
    </ligand>
</feature>
<feature type="binding site" evidence="3">
    <location>
        <position position="59"/>
    </location>
    <ligand>
        <name>substrate</name>
    </ligand>
</feature>
<keyword evidence="3 4" id="KW-0862">Zinc</keyword>
<dbReference type="PROSITE" id="PS50305">
    <property type="entry name" value="SIRTUIN"/>
    <property type="match status" value="1"/>
</dbReference>
<dbReference type="PANTHER" id="PTHR11085">
    <property type="entry name" value="NAD-DEPENDENT PROTEIN DEACYLASE SIRTUIN-5, MITOCHONDRIAL-RELATED"/>
    <property type="match status" value="1"/>
</dbReference>
<evidence type="ECO:0000256" key="2">
    <source>
        <dbReference type="ARBA" id="ARBA00023027"/>
    </source>
</evidence>
<dbReference type="Pfam" id="PF02146">
    <property type="entry name" value="SIR2"/>
    <property type="match status" value="1"/>
</dbReference>
<keyword evidence="2 3" id="KW-0520">NAD</keyword>
<dbReference type="InterPro" id="IPR050134">
    <property type="entry name" value="NAD-dep_sirtuin_deacylases"/>
</dbReference>
<accession>A0A917CSL6</accession>
<dbReference type="InterPro" id="IPR026591">
    <property type="entry name" value="Sirtuin_cat_small_dom_sf"/>
</dbReference>
<dbReference type="GO" id="GO:0036055">
    <property type="term" value="F:protein-succinyllysine desuccinylase activity"/>
    <property type="evidence" value="ECO:0007669"/>
    <property type="project" value="UniProtKB-UniRule"/>
</dbReference>
<evidence type="ECO:0000256" key="4">
    <source>
        <dbReference type="PROSITE-ProRule" id="PRU00236"/>
    </source>
</evidence>
<comment type="function">
    <text evidence="3">NAD-dependent lysine deacetylase and desuccinylase that specifically removes acetyl and succinyl groups on target proteins. Modulates the activities of several proteins which are inactive in their acylated form.</text>
</comment>
<proteinExistence type="inferred from homology"/>
<protein>
    <recommendedName>
        <fullName evidence="3">NAD-dependent protein deacylase</fullName>
        <ecNumber evidence="3">2.3.1.286</ecNumber>
    </recommendedName>
    <alternativeName>
        <fullName evidence="3">Regulatory protein SIR2 homolog</fullName>
    </alternativeName>
</protein>